<dbReference type="PROSITE" id="PS00018">
    <property type="entry name" value="EF_HAND_1"/>
    <property type="match status" value="1"/>
</dbReference>
<dbReference type="EMBL" id="MAAO01000006">
    <property type="protein sequence ID" value="OUR96879.1"/>
    <property type="molecule type" value="Genomic_DNA"/>
</dbReference>
<sequence length="1213" mass="140968">MEKFKVYLFILILALVSSCGFTDDEPVKDQDTFISNELGSTCELDPEQFGNILDTNIEAHIKCLEENFIQFSRYVRTNTRTTISEGELSNFIRVFFNENTDTIIQGLKLIFEVNMLLLRDEANSINRNNITPFFRLLVTVNKEAIIITRTLREMQEEEESEKLFKLRKILKDSLERFSKTSLTIIQKPGTLSKVINLKKFLLSLNDRIDMGDANIDEKLVNALLFIKKLFLGGEKDQLTSAEIELAIHKIPNLLLMATDFTVVKETHFKNKNSYYVFQQNIIKRFRKMLFPIKETDSLFEMEDLYVITDRMNSQDDSFDLRKYEKIFSSVKKDLIGGDPEVFTFKEFKHLLSYIEVFIEGLKMHESHLQLTEGINSKTIEEKELIKVEYLNFVRKHAKNTKRIVRKNGGFPQRVDILTFVKTLSTEIDEFDFKVDFIDAIFGLKVMISGGEKNLLSLAELCDALDKSSALASMLFDFKYLNNSYEEDSSKKWNFLAEALAPIFPILNTEDSLVAMSLADIKVILTELFLEETESKELGGVQLSLEEIDSFVLALKEHIFTTSPDVISVGEISSLLKLSQIGMKALEFIQLYDELKELSKDHQTELPKFLEMIEAKAKSLEVMVQRELPTLKYINKSIDYFELVKTIAPLLVEEDEDKIAKSEKKKKKMSIKDIVDNIRPFKTLLFGGERTFLTFSEIKAFSYKISSYAKALFEIQNTDLEEEQTNERRWSVFLKNFIPIKKNLVFDQSIDYFEANEMMSSINWFLNFDVAVEDRIDYTKFASTVINFKGRVLHQRRSPQFDPSTDPDIANFESNQIQSFVEYAHEALEVLSFNEKTYIQFERELAVRSKITHLNLYRYSNYPLIRGNSIYSLRKDFLHMAKTYRHYTEEVERKDDEGNPLTRYVQYFGRDIKRTKFGFVQSSIIRFALKKVLLGYSKKLNHQDVVDLEMMNMLLMDFKPVLQELNLWSHDFKTFSENTILLGDLFQNTSDGDNAINLDEGVEYANMVMVAVSLGDEIMLELKEDCTNLGDPDELAFSPGCYRPHFLDSWINRLGYQGTFPKLSRYLKETPTHEVIDFVRKTEGFARDYDDPNLPMNIRDYTLLIGAMLNIESTFVRFDVNNDNIIGNRELEDAFKIYESSIVQLAELGGWKKMFSKTVFFFMVKFKKIPTNTEVMTHHFNLNANPFYDDTIEAKRLNIGALLYNLIQYRSNTP</sequence>
<accession>A0A1Y5FD40</accession>
<keyword evidence="1" id="KW-0732">Signal</keyword>
<name>A0A1Y5FD40_9BACT</name>
<evidence type="ECO:0000313" key="3">
    <source>
        <dbReference type="EMBL" id="OUR96879.1"/>
    </source>
</evidence>
<dbReference type="PROSITE" id="PS50222">
    <property type="entry name" value="EF_HAND_2"/>
    <property type="match status" value="1"/>
</dbReference>
<protein>
    <recommendedName>
        <fullName evidence="2">EF-hand domain-containing protein</fullName>
    </recommendedName>
</protein>
<dbReference type="AlphaFoldDB" id="A0A1Y5FD40"/>
<feature type="signal peptide" evidence="1">
    <location>
        <begin position="1"/>
        <end position="22"/>
    </location>
</feature>
<reference evidence="4" key="1">
    <citation type="journal article" date="2017" name="Proc. Natl. Acad. Sci. U.S.A.">
        <title>Simulation of Deepwater Horizon oil plume reveals substrate specialization within a complex community of hydrocarbon-degraders.</title>
        <authorList>
            <person name="Hu P."/>
            <person name="Dubinsky E.A."/>
            <person name="Probst A.J."/>
            <person name="Wang J."/>
            <person name="Sieber C.M.K."/>
            <person name="Tom L.M."/>
            <person name="Gardinali P."/>
            <person name="Banfield J.F."/>
            <person name="Atlas R.M."/>
            <person name="Andersen G.L."/>
        </authorList>
    </citation>
    <scope>NUCLEOTIDE SEQUENCE [LARGE SCALE GENOMIC DNA]</scope>
</reference>
<gene>
    <name evidence="3" type="ORF">A9Q84_11115</name>
</gene>
<dbReference type="Proteomes" id="UP000196531">
    <property type="component" value="Unassembled WGS sequence"/>
</dbReference>
<feature type="chain" id="PRO_5012464062" description="EF-hand domain-containing protein" evidence="1">
    <location>
        <begin position="23"/>
        <end position="1213"/>
    </location>
</feature>
<comment type="caution">
    <text evidence="3">The sequence shown here is derived from an EMBL/GenBank/DDBJ whole genome shotgun (WGS) entry which is preliminary data.</text>
</comment>
<feature type="domain" description="EF-hand" evidence="2">
    <location>
        <begin position="1105"/>
        <end position="1140"/>
    </location>
</feature>
<dbReference type="GO" id="GO:0005509">
    <property type="term" value="F:calcium ion binding"/>
    <property type="evidence" value="ECO:0007669"/>
    <property type="project" value="InterPro"/>
</dbReference>
<dbReference type="InterPro" id="IPR018247">
    <property type="entry name" value="EF_Hand_1_Ca_BS"/>
</dbReference>
<organism evidence="3 4">
    <name type="scientific">Halobacteriovorax marinus</name>
    <dbReference type="NCBI Taxonomy" id="97084"/>
    <lineage>
        <taxon>Bacteria</taxon>
        <taxon>Pseudomonadati</taxon>
        <taxon>Bdellovibrionota</taxon>
        <taxon>Bacteriovoracia</taxon>
        <taxon>Bacteriovoracales</taxon>
        <taxon>Halobacteriovoraceae</taxon>
        <taxon>Halobacteriovorax</taxon>
    </lineage>
</organism>
<proteinExistence type="predicted"/>
<dbReference type="InterPro" id="IPR002048">
    <property type="entry name" value="EF_hand_dom"/>
</dbReference>
<evidence type="ECO:0000313" key="4">
    <source>
        <dbReference type="Proteomes" id="UP000196531"/>
    </source>
</evidence>
<dbReference type="PROSITE" id="PS51257">
    <property type="entry name" value="PROKAR_LIPOPROTEIN"/>
    <property type="match status" value="1"/>
</dbReference>
<evidence type="ECO:0000259" key="2">
    <source>
        <dbReference type="PROSITE" id="PS50222"/>
    </source>
</evidence>
<evidence type="ECO:0000256" key="1">
    <source>
        <dbReference type="SAM" id="SignalP"/>
    </source>
</evidence>